<dbReference type="Proteomes" id="UP000744769">
    <property type="component" value="Unassembled WGS sequence"/>
</dbReference>
<keyword evidence="2" id="KW-0812">Transmembrane</keyword>
<name>A0A967B634_9MICO</name>
<gene>
    <name evidence="4" type="ORF">G9U51_10870</name>
</gene>
<dbReference type="GO" id="GO:0005975">
    <property type="term" value="P:carbohydrate metabolic process"/>
    <property type="evidence" value="ECO:0007669"/>
    <property type="project" value="UniProtKB-ARBA"/>
</dbReference>
<evidence type="ECO:0000313" key="5">
    <source>
        <dbReference type="Proteomes" id="UP000744769"/>
    </source>
</evidence>
<dbReference type="PANTHER" id="PTHR20930:SF0">
    <property type="entry name" value="PROTEIN ILRUN"/>
    <property type="match status" value="1"/>
</dbReference>
<dbReference type="AlphaFoldDB" id="A0A967B634"/>
<evidence type="ECO:0000256" key="2">
    <source>
        <dbReference type="SAM" id="Phobius"/>
    </source>
</evidence>
<comment type="caution">
    <text evidence="4">The sequence shown here is derived from an EMBL/GenBank/DDBJ whole genome shotgun (WGS) entry which is preliminary data.</text>
</comment>
<feature type="domain" description="Nbr1 FW" evidence="3">
    <location>
        <begin position="192"/>
        <end position="283"/>
    </location>
</feature>
<dbReference type="CDD" id="cd14947">
    <property type="entry name" value="NBR1_like"/>
    <property type="match status" value="1"/>
</dbReference>
<evidence type="ECO:0000313" key="4">
    <source>
        <dbReference type="EMBL" id="NHN56277.1"/>
    </source>
</evidence>
<dbReference type="Pfam" id="PF16158">
    <property type="entry name" value="N_BRCA1_IG"/>
    <property type="match status" value="1"/>
</dbReference>
<protein>
    <recommendedName>
        <fullName evidence="3">Nbr1 FW domain-containing protein</fullName>
    </recommendedName>
</protein>
<reference evidence="4" key="1">
    <citation type="submission" date="2020-03" db="EMBL/GenBank/DDBJ databases">
        <title>Draft sequencing of Calidifontibacter sp. DB0510.</title>
        <authorList>
            <person name="Kim D.-U."/>
        </authorList>
    </citation>
    <scope>NUCLEOTIDE SEQUENCE</scope>
    <source>
        <strain evidence="4">DB0510</strain>
    </source>
</reference>
<dbReference type="InterPro" id="IPR013783">
    <property type="entry name" value="Ig-like_fold"/>
</dbReference>
<accession>A0A967B634</accession>
<evidence type="ECO:0000259" key="3">
    <source>
        <dbReference type="Pfam" id="PF16158"/>
    </source>
</evidence>
<keyword evidence="2" id="KW-1133">Transmembrane helix</keyword>
<dbReference type="Gene3D" id="2.60.40.10">
    <property type="entry name" value="Immunoglobulins"/>
    <property type="match status" value="1"/>
</dbReference>
<keyword evidence="2" id="KW-0472">Membrane</keyword>
<dbReference type="RefSeq" id="WP_166196875.1">
    <property type="nucleotide sequence ID" value="NZ_JAAOIV010000007.1"/>
</dbReference>
<dbReference type="EMBL" id="JAAOIV010000007">
    <property type="protein sequence ID" value="NHN56277.1"/>
    <property type="molecule type" value="Genomic_DNA"/>
</dbReference>
<feature type="transmembrane region" description="Helical" evidence="2">
    <location>
        <begin position="126"/>
        <end position="148"/>
    </location>
</feature>
<sequence>MSQGSKAARAAAIEGFAARLARVRAEAGNPPFREMAGRSGAISHTTLHDAVQGHRLPSWATTVEFLKACGADPGEHEAAWREADAVVSGAGPADGGLDDSAGGARERPVEGGSVQESAGPARRKRWPILVAIAVAVALAVGGLTAYLITREKAPSPAKPTYAAADCPVRLTNPPSAPPKREGDHARFVKDVTVPDCSHVQRGATFTKTWRLKNTGTLVWTGYTMRRLDVPQGARDCQTITDVPVPTAQPGQTVDVSVTVTAPNVATFCFVRFKLLEGGGQPAFPGGRPVNLQVIVD</sequence>
<organism evidence="4 5">
    <name type="scientific">Metallococcus carri</name>
    <dbReference type="NCBI Taxonomy" id="1656884"/>
    <lineage>
        <taxon>Bacteria</taxon>
        <taxon>Bacillati</taxon>
        <taxon>Actinomycetota</taxon>
        <taxon>Actinomycetes</taxon>
        <taxon>Micrococcales</taxon>
        <taxon>Dermacoccaceae</taxon>
        <taxon>Metallococcus</taxon>
    </lineage>
</organism>
<dbReference type="InterPro" id="IPR032350">
    <property type="entry name" value="Nbr1_FW"/>
</dbReference>
<feature type="region of interest" description="Disordered" evidence="1">
    <location>
        <begin position="88"/>
        <end position="120"/>
    </location>
</feature>
<dbReference type="PANTHER" id="PTHR20930">
    <property type="entry name" value="OVARIAN CARCINOMA ANTIGEN CA125-RELATED"/>
    <property type="match status" value="1"/>
</dbReference>
<proteinExistence type="predicted"/>
<keyword evidence="5" id="KW-1185">Reference proteome</keyword>
<dbReference type="Pfam" id="PF13560">
    <property type="entry name" value="HTH_31"/>
    <property type="match status" value="1"/>
</dbReference>
<evidence type="ECO:0000256" key="1">
    <source>
        <dbReference type="SAM" id="MobiDB-lite"/>
    </source>
</evidence>